<evidence type="ECO:0000259" key="1">
    <source>
        <dbReference type="PROSITE" id="PS50175"/>
    </source>
</evidence>
<sequence>MIYYPYRTISSDLAIPPAPVLSVSLFSPDQLGDRVYQLDALLDTGADVTLVPLEAVSVLRLPLLGSIG</sequence>
<dbReference type="PROSITE" id="PS50175">
    <property type="entry name" value="ASP_PROT_RETROV"/>
    <property type="match status" value="1"/>
</dbReference>
<evidence type="ECO:0000313" key="3">
    <source>
        <dbReference type="Proteomes" id="UP000625316"/>
    </source>
</evidence>
<dbReference type="GO" id="GO:0006508">
    <property type="term" value="P:proteolysis"/>
    <property type="evidence" value="ECO:0007669"/>
    <property type="project" value="InterPro"/>
</dbReference>
<feature type="domain" description="Peptidase A2" evidence="1">
    <location>
        <begin position="38"/>
        <end position="52"/>
    </location>
</feature>
<dbReference type="RefSeq" id="WP_264326751.1">
    <property type="nucleotide sequence ID" value="NZ_JADEXQ010000080.1"/>
</dbReference>
<dbReference type="AlphaFoldDB" id="A0A928Z4M7"/>
<gene>
    <name evidence="2" type="ORF">IQ266_19495</name>
</gene>
<dbReference type="PROSITE" id="PS00141">
    <property type="entry name" value="ASP_PROTEASE"/>
    <property type="match status" value="1"/>
</dbReference>
<keyword evidence="3" id="KW-1185">Reference proteome</keyword>
<evidence type="ECO:0000313" key="2">
    <source>
        <dbReference type="EMBL" id="MBE9031924.1"/>
    </source>
</evidence>
<dbReference type="EMBL" id="JADEXQ010000080">
    <property type="protein sequence ID" value="MBE9031924.1"/>
    <property type="molecule type" value="Genomic_DNA"/>
</dbReference>
<dbReference type="InterPro" id="IPR001995">
    <property type="entry name" value="Peptidase_A2_cat"/>
</dbReference>
<accession>A0A928Z4M7</accession>
<comment type="caution">
    <text evidence="2">The sequence shown here is derived from an EMBL/GenBank/DDBJ whole genome shotgun (WGS) entry which is preliminary data.</text>
</comment>
<protein>
    <recommendedName>
        <fullName evidence="1">Peptidase A2 domain-containing protein</fullName>
    </recommendedName>
</protein>
<dbReference type="Proteomes" id="UP000625316">
    <property type="component" value="Unassembled WGS sequence"/>
</dbReference>
<organism evidence="2 3">
    <name type="scientific">Romeriopsis navalis LEGE 11480</name>
    <dbReference type="NCBI Taxonomy" id="2777977"/>
    <lineage>
        <taxon>Bacteria</taxon>
        <taxon>Bacillati</taxon>
        <taxon>Cyanobacteriota</taxon>
        <taxon>Cyanophyceae</taxon>
        <taxon>Leptolyngbyales</taxon>
        <taxon>Leptolyngbyaceae</taxon>
        <taxon>Romeriopsis</taxon>
        <taxon>Romeriopsis navalis</taxon>
    </lineage>
</organism>
<proteinExistence type="predicted"/>
<reference evidence="2" key="1">
    <citation type="submission" date="2020-10" db="EMBL/GenBank/DDBJ databases">
        <authorList>
            <person name="Castelo-Branco R."/>
            <person name="Eusebio N."/>
            <person name="Adriana R."/>
            <person name="Vieira A."/>
            <person name="Brugerolle De Fraissinette N."/>
            <person name="Rezende De Castro R."/>
            <person name="Schneider M.P."/>
            <person name="Vasconcelos V."/>
            <person name="Leao P.N."/>
        </authorList>
    </citation>
    <scope>NUCLEOTIDE SEQUENCE</scope>
    <source>
        <strain evidence="2">LEGE 11480</strain>
    </source>
</reference>
<name>A0A928Z4M7_9CYAN</name>
<dbReference type="InterPro" id="IPR001969">
    <property type="entry name" value="Aspartic_peptidase_AS"/>
</dbReference>
<dbReference type="GO" id="GO:0004190">
    <property type="term" value="F:aspartic-type endopeptidase activity"/>
    <property type="evidence" value="ECO:0007669"/>
    <property type="project" value="InterPro"/>
</dbReference>